<reference evidence="8 9" key="1">
    <citation type="submission" date="2019-03" db="EMBL/GenBank/DDBJ databases">
        <title>Freshwater and sediment microbial communities from various areas in North America, analyzing microbe dynamics in response to fracking.</title>
        <authorList>
            <person name="Lamendella R."/>
        </authorList>
    </citation>
    <scope>NUCLEOTIDE SEQUENCE [LARGE SCALE GENOMIC DNA]</scope>
    <source>
        <strain evidence="8 9">74A</strain>
    </source>
</reference>
<keyword evidence="3" id="KW-1003">Cell membrane</keyword>
<dbReference type="NCBIfam" id="NF004904">
    <property type="entry name" value="PRK06265.1-4"/>
    <property type="match status" value="1"/>
</dbReference>
<feature type="transmembrane region" description="Helical" evidence="7">
    <location>
        <begin position="41"/>
        <end position="58"/>
    </location>
</feature>
<evidence type="ECO:0000256" key="6">
    <source>
        <dbReference type="ARBA" id="ARBA00023136"/>
    </source>
</evidence>
<organism evidence="8 9">
    <name type="scientific">Shewanella fodinae</name>
    <dbReference type="NCBI Taxonomy" id="552357"/>
    <lineage>
        <taxon>Bacteria</taxon>
        <taxon>Pseudomonadati</taxon>
        <taxon>Pseudomonadota</taxon>
        <taxon>Gammaproteobacteria</taxon>
        <taxon>Alteromonadales</taxon>
        <taxon>Shewanellaceae</taxon>
        <taxon>Shewanella</taxon>
    </lineage>
</organism>
<protein>
    <submittedName>
        <fullName evidence="8">Cobalt/nickel transport system permease protein</fullName>
    </submittedName>
</protein>
<sequence length="219" mass="22685">MAHIPEGVLSAPVLITGALVTSAAVAYAIRKLDYERLPQAAVLAACFFVASLVAVPAGPSSVHLLLNGLMGLMLGWLAVPALLVALLLQAVFFGFGGLLVLGVNCLNIALPALLSYYLVSPWLNKALLANNRRQLFMSGMVAGAIGVAGTGALVCLALVLTGPQYLAAGKIILVTYLPLLVVESLITGAIVGFVAKVAPELLQRQLPQPLVAEESHATN</sequence>
<evidence type="ECO:0000256" key="5">
    <source>
        <dbReference type="ARBA" id="ARBA00022989"/>
    </source>
</evidence>
<evidence type="ECO:0000313" key="8">
    <source>
        <dbReference type="EMBL" id="TCN84621.1"/>
    </source>
</evidence>
<evidence type="ECO:0000256" key="7">
    <source>
        <dbReference type="SAM" id="Phobius"/>
    </source>
</evidence>
<dbReference type="PANTHER" id="PTHR34229:SF1">
    <property type="entry name" value="METAL TRANSPORT PROTEIN HI_1621-RELATED"/>
    <property type="match status" value="1"/>
</dbReference>
<comment type="subcellular location">
    <subcellularLocation>
        <location evidence="1">Cell membrane</location>
        <topology evidence="1">Multi-pass membrane protein</topology>
    </subcellularLocation>
</comment>
<dbReference type="NCBIfam" id="NF004903">
    <property type="entry name" value="PRK06265.1-3"/>
    <property type="match status" value="1"/>
</dbReference>
<keyword evidence="9" id="KW-1185">Reference proteome</keyword>
<name>A0A4R2FF32_9GAMM</name>
<dbReference type="RefSeq" id="WP_133038837.1">
    <property type="nucleotide sequence ID" value="NZ_SLWF01000011.1"/>
</dbReference>
<keyword evidence="4 7" id="KW-0812">Transmembrane</keyword>
<dbReference type="EMBL" id="SLWF01000011">
    <property type="protein sequence ID" value="TCN84621.1"/>
    <property type="molecule type" value="Genomic_DNA"/>
</dbReference>
<comment type="caution">
    <text evidence="8">The sequence shown here is derived from an EMBL/GenBank/DDBJ whole genome shotgun (WGS) entry which is preliminary data.</text>
</comment>
<dbReference type="GO" id="GO:0005886">
    <property type="term" value="C:plasma membrane"/>
    <property type="evidence" value="ECO:0007669"/>
    <property type="project" value="UniProtKB-SubCell"/>
</dbReference>
<evidence type="ECO:0000256" key="4">
    <source>
        <dbReference type="ARBA" id="ARBA00022692"/>
    </source>
</evidence>
<feature type="transmembrane region" description="Helical" evidence="7">
    <location>
        <begin position="64"/>
        <end position="88"/>
    </location>
</feature>
<accession>A0A4R2FF32</accession>
<evidence type="ECO:0000313" key="9">
    <source>
        <dbReference type="Proteomes" id="UP000294832"/>
    </source>
</evidence>
<gene>
    <name evidence="8" type="ORF">EDC91_11135</name>
</gene>
<keyword evidence="2" id="KW-0813">Transport</keyword>
<dbReference type="Pfam" id="PF01891">
    <property type="entry name" value="CbiM"/>
    <property type="match status" value="1"/>
</dbReference>
<feature type="transmembrane region" description="Helical" evidence="7">
    <location>
        <begin position="139"/>
        <end position="160"/>
    </location>
</feature>
<keyword evidence="6 7" id="KW-0472">Membrane</keyword>
<dbReference type="OrthoDB" id="9792317at2"/>
<dbReference type="GO" id="GO:0000041">
    <property type="term" value="P:transition metal ion transport"/>
    <property type="evidence" value="ECO:0007669"/>
    <property type="project" value="InterPro"/>
</dbReference>
<dbReference type="AlphaFoldDB" id="A0A4R2FF32"/>
<evidence type="ECO:0000256" key="3">
    <source>
        <dbReference type="ARBA" id="ARBA00022475"/>
    </source>
</evidence>
<proteinExistence type="predicted"/>
<evidence type="ECO:0000256" key="1">
    <source>
        <dbReference type="ARBA" id="ARBA00004651"/>
    </source>
</evidence>
<feature type="transmembrane region" description="Helical" evidence="7">
    <location>
        <begin position="12"/>
        <end position="29"/>
    </location>
</feature>
<feature type="transmembrane region" description="Helical" evidence="7">
    <location>
        <begin position="95"/>
        <end position="119"/>
    </location>
</feature>
<dbReference type="InterPro" id="IPR002751">
    <property type="entry name" value="CbiM/NikMN"/>
</dbReference>
<evidence type="ECO:0000256" key="2">
    <source>
        <dbReference type="ARBA" id="ARBA00022448"/>
    </source>
</evidence>
<keyword evidence="5 7" id="KW-1133">Transmembrane helix</keyword>
<dbReference type="Gene3D" id="1.10.1760.20">
    <property type="match status" value="1"/>
</dbReference>
<dbReference type="NCBIfam" id="NF004905">
    <property type="entry name" value="PRK06265.1-5"/>
    <property type="match status" value="1"/>
</dbReference>
<dbReference type="PANTHER" id="PTHR34229">
    <property type="entry name" value="METAL TRANSPORT PROTEIN HI_1621-RELATED"/>
    <property type="match status" value="1"/>
</dbReference>
<dbReference type="Proteomes" id="UP000294832">
    <property type="component" value="Unassembled WGS sequence"/>
</dbReference>
<feature type="transmembrane region" description="Helical" evidence="7">
    <location>
        <begin position="172"/>
        <end position="195"/>
    </location>
</feature>